<keyword evidence="2" id="KW-0472">Membrane</keyword>
<evidence type="ECO:0000313" key="3">
    <source>
        <dbReference type="EMBL" id="KAK8873108.1"/>
    </source>
</evidence>
<keyword evidence="2" id="KW-1133">Transmembrane helix</keyword>
<dbReference type="EMBL" id="JAPCWZ010000003">
    <property type="protein sequence ID" value="KAK8873108.1"/>
    <property type="molecule type" value="Genomic_DNA"/>
</dbReference>
<sequence>MPVARRLTRTTTDEPCNDGCTNSAAPLRASPTATPTDDPDPNPTTTSEIEISSVGTPETADPTDTKTSPATTPSTDATTTDSTGTTPSPTATTITVPQPHQTSPDPTFGSNSTDDSFTLGRAEIAGISVGGVIGGLLILFIIFLMIRRRKLAKRMPSFVDARGDQFDEKLMHDNQRPAMGARNESHGDDVFAPFGGRATSPTKNTGRETVEPLKRLGTPHGSILSMGGHSSVVSPITPTSTGVSNWKNFPGGQANGAIEEESPGAPAQLDSSPVYIELDSTETERPGPTELPTISVPLPILRPKSASDVLKHPGLLTPGYRSMTGPVMQSDSGEHGRARSDSGDPLRGTLNATSAEKQSNRHVNSWTHL</sequence>
<evidence type="ECO:0000256" key="2">
    <source>
        <dbReference type="SAM" id="Phobius"/>
    </source>
</evidence>
<feature type="compositionally biased region" description="Low complexity" evidence="1">
    <location>
        <begin position="59"/>
        <end position="95"/>
    </location>
</feature>
<organism evidence="3 4">
    <name type="scientific">Apiospora arundinis</name>
    <dbReference type="NCBI Taxonomy" id="335852"/>
    <lineage>
        <taxon>Eukaryota</taxon>
        <taxon>Fungi</taxon>
        <taxon>Dikarya</taxon>
        <taxon>Ascomycota</taxon>
        <taxon>Pezizomycotina</taxon>
        <taxon>Sordariomycetes</taxon>
        <taxon>Xylariomycetidae</taxon>
        <taxon>Amphisphaeriales</taxon>
        <taxon>Apiosporaceae</taxon>
        <taxon>Apiospora</taxon>
    </lineage>
</organism>
<name>A0ABR2J5P7_9PEZI</name>
<feature type="region of interest" description="Disordered" evidence="1">
    <location>
        <begin position="1"/>
        <end position="114"/>
    </location>
</feature>
<dbReference type="Proteomes" id="UP001390339">
    <property type="component" value="Unassembled WGS sequence"/>
</dbReference>
<feature type="region of interest" description="Disordered" evidence="1">
    <location>
        <begin position="309"/>
        <end position="369"/>
    </location>
</feature>
<feature type="compositionally biased region" description="Polar residues" evidence="1">
    <location>
        <begin position="47"/>
        <end position="56"/>
    </location>
</feature>
<comment type="caution">
    <text evidence="3">The sequence shown here is derived from an EMBL/GenBank/DDBJ whole genome shotgun (WGS) entry which is preliminary data.</text>
</comment>
<feature type="compositionally biased region" description="Polar residues" evidence="1">
    <location>
        <begin position="9"/>
        <end position="24"/>
    </location>
</feature>
<gene>
    <name evidence="3" type="ORF">PGQ11_003622</name>
</gene>
<feature type="compositionally biased region" description="Polar residues" evidence="1">
    <location>
        <begin position="96"/>
        <end position="114"/>
    </location>
</feature>
<keyword evidence="2" id="KW-0812">Transmembrane</keyword>
<reference evidence="3 4" key="1">
    <citation type="journal article" date="2024" name="IMA Fungus">
        <title>Apiospora arundinis, a panoply of carbohydrate-active enzymes and secondary metabolites.</title>
        <authorList>
            <person name="Sorensen T."/>
            <person name="Petersen C."/>
            <person name="Muurmann A.T."/>
            <person name="Christiansen J.V."/>
            <person name="Brundto M.L."/>
            <person name="Overgaard C.K."/>
            <person name="Boysen A.T."/>
            <person name="Wollenberg R.D."/>
            <person name="Larsen T.O."/>
            <person name="Sorensen J.L."/>
            <person name="Nielsen K.L."/>
            <person name="Sondergaard T.E."/>
        </authorList>
    </citation>
    <scope>NUCLEOTIDE SEQUENCE [LARGE SCALE GENOMIC DNA]</scope>
    <source>
        <strain evidence="3 4">AAU 773</strain>
    </source>
</reference>
<keyword evidence="4" id="KW-1185">Reference proteome</keyword>
<evidence type="ECO:0000256" key="1">
    <source>
        <dbReference type="SAM" id="MobiDB-lite"/>
    </source>
</evidence>
<feature type="transmembrane region" description="Helical" evidence="2">
    <location>
        <begin position="124"/>
        <end position="146"/>
    </location>
</feature>
<protein>
    <submittedName>
        <fullName evidence="3">Uncharacterized protein</fullName>
    </submittedName>
</protein>
<proteinExistence type="predicted"/>
<feature type="compositionally biased region" description="Basic and acidic residues" evidence="1">
    <location>
        <begin position="332"/>
        <end position="344"/>
    </location>
</feature>
<evidence type="ECO:0000313" key="4">
    <source>
        <dbReference type="Proteomes" id="UP001390339"/>
    </source>
</evidence>
<feature type="region of interest" description="Disordered" evidence="1">
    <location>
        <begin position="237"/>
        <end position="270"/>
    </location>
</feature>
<accession>A0ABR2J5P7</accession>
<feature type="compositionally biased region" description="Polar residues" evidence="1">
    <location>
        <begin position="350"/>
        <end position="369"/>
    </location>
</feature>